<reference evidence="2" key="2">
    <citation type="submission" date="2005-06" db="EMBL/GenBank/DDBJ databases">
        <title>DNA sequences of macaque genes expressed in brain or testis and its evolutionary implications.</title>
        <authorList>
            <consortium name="International consortium for macaque cDNA sequencing and analysis"/>
        </authorList>
    </citation>
    <scope>NUCLEOTIDE SEQUENCE</scope>
</reference>
<sequence length="69" mass="7791">MGNVLKPSDFQLSLYGAAVCSTMVTLWLVRVMALLECLQNQKIEQQVLKKSRLLKKSCLMQPLILKLAI</sequence>
<evidence type="ECO:0000313" key="3">
    <source>
        <dbReference type="Ensembl" id="ENSMFAP00000000521.2"/>
    </source>
</evidence>
<name>G7PS70_MACFA</name>
<evidence type="ECO:0000313" key="4">
    <source>
        <dbReference type="Proteomes" id="UP000233100"/>
    </source>
</evidence>
<keyword evidence="4" id="KW-1185">Reference proteome</keyword>
<keyword evidence="1" id="KW-0812">Transmembrane</keyword>
<feature type="transmembrane region" description="Helical" evidence="1">
    <location>
        <begin position="12"/>
        <end position="35"/>
    </location>
</feature>
<reference evidence="3 4" key="3">
    <citation type="submission" date="2013-03" db="EMBL/GenBank/DDBJ databases">
        <authorList>
            <person name="Warren W."/>
            <person name="Wilson R.K."/>
        </authorList>
    </citation>
    <scope>NUCLEOTIDE SEQUENCE</scope>
</reference>
<evidence type="ECO:0000313" key="2">
    <source>
        <dbReference type="EMBL" id="BAE00652.1"/>
    </source>
</evidence>
<dbReference type="Bgee" id="ENSMFAG00000039014">
    <property type="expression patterns" value="Expressed in skeletal muscle tissue and 13 other cell types or tissues"/>
</dbReference>
<dbReference type="VEuPathDB" id="HostDB:ENSMFAG00000039014"/>
<evidence type="ECO:0000256" key="1">
    <source>
        <dbReference type="SAM" id="Phobius"/>
    </source>
</evidence>
<dbReference type="STRING" id="9541.ENSMFAP00000000512"/>
<proteinExistence type="evidence at transcript level"/>
<keyword evidence="1" id="KW-0472">Membrane</keyword>
<dbReference type="Proteomes" id="UP000233100">
    <property type="component" value="Chromosome 15"/>
</dbReference>
<reference evidence="2" key="1">
    <citation type="journal article" date="2005" name="Mol. Biol. Evol.">
        <title>Substitution rate and structural divergence of 5'UTR evolution: comparative analysis between human and cynomolgus monkey cDNAs.</title>
        <authorList>
            <person name="Osada N."/>
            <person name="Hirata M."/>
            <person name="Tanuma R."/>
            <person name="Kusuda J."/>
            <person name="Hida M."/>
            <person name="Suzuki Y."/>
            <person name="Sugano S."/>
            <person name="Gojobori T."/>
            <person name="Shen C.K."/>
            <person name="Wu C.I."/>
            <person name="Hashimoto K."/>
        </authorList>
    </citation>
    <scope>NUCLEOTIDE SEQUENCE</scope>
</reference>
<dbReference type="GeneTree" id="ENSGT00550000074944"/>
<dbReference type="Ensembl" id="ENSMFAT00000028690.2">
    <property type="protein sequence ID" value="ENSMFAP00000000521.2"/>
    <property type="gene ID" value="ENSMFAG00000039014.2"/>
</dbReference>
<accession>G7PS70</accession>
<reference evidence="3" key="4">
    <citation type="submission" date="2025-05" db="UniProtKB">
        <authorList>
            <consortium name="Ensembl"/>
        </authorList>
    </citation>
    <scope>IDENTIFICATION</scope>
</reference>
<dbReference type="AlphaFoldDB" id="G7PS70"/>
<dbReference type="eggNOG" id="KOG0301">
    <property type="taxonomic scope" value="Eukaryota"/>
</dbReference>
<keyword evidence="1" id="KW-1133">Transmembrane helix</keyword>
<organism evidence="3 4">
    <name type="scientific">Macaca fascicularis</name>
    <name type="common">Crab-eating macaque</name>
    <name type="synonym">Cynomolgus monkey</name>
    <dbReference type="NCBI Taxonomy" id="9541"/>
    <lineage>
        <taxon>Eukaryota</taxon>
        <taxon>Metazoa</taxon>
        <taxon>Chordata</taxon>
        <taxon>Craniata</taxon>
        <taxon>Vertebrata</taxon>
        <taxon>Euteleostomi</taxon>
        <taxon>Mammalia</taxon>
        <taxon>Eutheria</taxon>
        <taxon>Euarchontoglires</taxon>
        <taxon>Primates</taxon>
        <taxon>Haplorrhini</taxon>
        <taxon>Catarrhini</taxon>
        <taxon>Cercopithecidae</taxon>
        <taxon>Cercopithecinae</taxon>
        <taxon>Macaca</taxon>
    </lineage>
</organism>
<accession>Q4R8C0</accession>
<protein>
    <submittedName>
        <fullName evidence="3">Phospholipase A2 activating protein</fullName>
    </submittedName>
    <submittedName>
        <fullName evidence="2">Testis cDNA clone: QtsA-12862, similar to human phospholipase A2-activating protein (PLAA)</fullName>
    </submittedName>
</protein>
<gene>
    <name evidence="3" type="primary">PLAA</name>
</gene>
<dbReference type="EMBL" id="AB168537">
    <property type="protein sequence ID" value="BAE00652.1"/>
    <property type="molecule type" value="mRNA"/>
</dbReference>